<keyword evidence="1" id="KW-0472">Membrane</keyword>
<keyword evidence="3" id="KW-1185">Reference proteome</keyword>
<name>A0A8H5JIR9_9HYPO</name>
<feature type="transmembrane region" description="Helical" evidence="1">
    <location>
        <begin position="297"/>
        <end position="319"/>
    </location>
</feature>
<protein>
    <submittedName>
        <fullName evidence="2">Uncharacterized protein</fullName>
    </submittedName>
</protein>
<dbReference type="OrthoDB" id="4582561at2759"/>
<proteinExistence type="predicted"/>
<feature type="transmembrane region" description="Helical" evidence="1">
    <location>
        <begin position="57"/>
        <end position="78"/>
    </location>
</feature>
<feature type="transmembrane region" description="Helical" evidence="1">
    <location>
        <begin position="99"/>
        <end position="120"/>
    </location>
</feature>
<keyword evidence="1" id="KW-1133">Transmembrane helix</keyword>
<reference evidence="2 3" key="1">
    <citation type="submission" date="2020-05" db="EMBL/GenBank/DDBJ databases">
        <title>Identification and distribution of gene clusters putatively required for synthesis of sphingolipid metabolism inhibitors in phylogenetically diverse species of the filamentous fungus Fusarium.</title>
        <authorList>
            <person name="Kim H.-S."/>
            <person name="Busman M."/>
            <person name="Brown D.W."/>
            <person name="Divon H."/>
            <person name="Uhlig S."/>
            <person name="Proctor R.H."/>
        </authorList>
    </citation>
    <scope>NUCLEOTIDE SEQUENCE [LARGE SCALE GENOMIC DNA]</scope>
    <source>
        <strain evidence="2 3">NRRL 13617</strain>
    </source>
</reference>
<feature type="transmembrane region" description="Helical" evidence="1">
    <location>
        <begin position="339"/>
        <end position="360"/>
    </location>
</feature>
<feature type="transmembrane region" description="Helical" evidence="1">
    <location>
        <begin position="248"/>
        <end position="266"/>
    </location>
</feature>
<comment type="caution">
    <text evidence="2">The sequence shown here is derived from an EMBL/GenBank/DDBJ whole genome shotgun (WGS) entry which is preliminary data.</text>
</comment>
<keyword evidence="1" id="KW-0812">Transmembrane</keyword>
<evidence type="ECO:0000256" key="1">
    <source>
        <dbReference type="SAM" id="Phobius"/>
    </source>
</evidence>
<organism evidence="2 3">
    <name type="scientific">Fusarium phyllophilum</name>
    <dbReference type="NCBI Taxonomy" id="47803"/>
    <lineage>
        <taxon>Eukaryota</taxon>
        <taxon>Fungi</taxon>
        <taxon>Dikarya</taxon>
        <taxon>Ascomycota</taxon>
        <taxon>Pezizomycotina</taxon>
        <taxon>Sordariomycetes</taxon>
        <taxon>Hypocreomycetidae</taxon>
        <taxon>Hypocreales</taxon>
        <taxon>Nectriaceae</taxon>
        <taxon>Fusarium</taxon>
        <taxon>Fusarium fujikuroi species complex</taxon>
    </lineage>
</organism>
<sequence length="379" mass="42126">MSSPSIDCSQWTELNDFSEYIQDLDSKTQFNKSILESCKSQICNAIYGTGNPDISGIGVAVGYVLETILSIFLSFAVIMFKRSGKNSQRHEVAKAGLEAFVDSAAYFALALQLATIAVLARKDYGISTADLGAIEARISQSVAVVSMMPLLYPVALLEPAAKSSMRANIKHNARLLLLSVTVALSFYPFLSRCIHAFDISPIGEGKDSEVSPTDWSVVEDMCFPAEYRNIGRSTTFKSLSGLELTASLITYIFTFWLLAGLPGTCYDHDEKSKDSKEAEDKASWREHVNKWFSDRPFVSILPLLVFVGLTIPLLVVIFTLRNVQEQMSENMGEKYDGNYWGFGQIVSIILFIPVGVEMAYRWRFGASYVYERDEQAKSS</sequence>
<feature type="transmembrane region" description="Helical" evidence="1">
    <location>
        <begin position="173"/>
        <end position="190"/>
    </location>
</feature>
<feature type="transmembrane region" description="Helical" evidence="1">
    <location>
        <begin position="140"/>
        <end position="161"/>
    </location>
</feature>
<dbReference type="Proteomes" id="UP000582016">
    <property type="component" value="Unassembled WGS sequence"/>
</dbReference>
<dbReference type="AlphaFoldDB" id="A0A8H5JIR9"/>
<accession>A0A8H5JIR9</accession>
<gene>
    <name evidence="2" type="ORF">FPHYL_8602</name>
</gene>
<dbReference type="EMBL" id="JAAOAQ010000334">
    <property type="protein sequence ID" value="KAF5553921.1"/>
    <property type="molecule type" value="Genomic_DNA"/>
</dbReference>
<evidence type="ECO:0000313" key="3">
    <source>
        <dbReference type="Proteomes" id="UP000582016"/>
    </source>
</evidence>
<evidence type="ECO:0000313" key="2">
    <source>
        <dbReference type="EMBL" id="KAF5553921.1"/>
    </source>
</evidence>